<dbReference type="Gene3D" id="2.40.70.10">
    <property type="entry name" value="Acid Proteases"/>
    <property type="match status" value="1"/>
</dbReference>
<feature type="region of interest" description="Disordered" evidence="1">
    <location>
        <begin position="725"/>
        <end position="804"/>
    </location>
</feature>
<evidence type="ECO:0000259" key="2">
    <source>
        <dbReference type="Pfam" id="PF03732"/>
    </source>
</evidence>
<feature type="compositionally biased region" description="Basic residues" evidence="1">
    <location>
        <begin position="755"/>
        <end position="767"/>
    </location>
</feature>
<dbReference type="InterPro" id="IPR005162">
    <property type="entry name" value="Retrotrans_gag_dom"/>
</dbReference>
<dbReference type="PANTHER" id="PTHR33223:SF8">
    <property type="entry name" value="OS04G0172440 PROTEIN"/>
    <property type="match status" value="1"/>
</dbReference>
<feature type="region of interest" description="Disordered" evidence="1">
    <location>
        <begin position="178"/>
        <end position="240"/>
    </location>
</feature>
<organism evidence="3 4">
    <name type="scientific">Lolium multiflorum</name>
    <name type="common">Italian ryegrass</name>
    <name type="synonym">Lolium perenne subsp. multiflorum</name>
    <dbReference type="NCBI Taxonomy" id="4521"/>
    <lineage>
        <taxon>Eukaryota</taxon>
        <taxon>Viridiplantae</taxon>
        <taxon>Streptophyta</taxon>
        <taxon>Embryophyta</taxon>
        <taxon>Tracheophyta</taxon>
        <taxon>Spermatophyta</taxon>
        <taxon>Magnoliopsida</taxon>
        <taxon>Liliopsida</taxon>
        <taxon>Poales</taxon>
        <taxon>Poaceae</taxon>
        <taxon>BOP clade</taxon>
        <taxon>Pooideae</taxon>
        <taxon>Poodae</taxon>
        <taxon>Poeae</taxon>
        <taxon>Poeae Chloroplast Group 2 (Poeae type)</taxon>
        <taxon>Loliodinae</taxon>
        <taxon>Loliinae</taxon>
        <taxon>Lolium</taxon>
    </lineage>
</organism>
<gene>
    <name evidence="3" type="ORF">QYE76_008522</name>
</gene>
<feature type="domain" description="Retrotransposon gag" evidence="2">
    <location>
        <begin position="546"/>
        <end position="634"/>
    </location>
</feature>
<keyword evidence="4" id="KW-1185">Reference proteome</keyword>
<dbReference type="Pfam" id="PF03732">
    <property type="entry name" value="Retrotrans_gag"/>
    <property type="match status" value="1"/>
</dbReference>
<comment type="caution">
    <text evidence="3">The sequence shown here is derived from an EMBL/GenBank/DDBJ whole genome shotgun (WGS) entry which is preliminary data.</text>
</comment>
<feature type="region of interest" description="Disordered" evidence="1">
    <location>
        <begin position="274"/>
        <end position="314"/>
    </location>
</feature>
<proteinExistence type="predicted"/>
<sequence>MAPTSSPREDPSSEVPSAMTLGAHRGASGVGGRNREGSTFGGIGDTIAVGRVLYAGNFPIVPQDECWIPARTDPVKLSIITIRGIHIFIGETVDSDRNALVSHADATAAEQDAIAKIRSEMQELPKEGSALDLEISTPTQSAPEQEITVEDQCRSAWVSQVLEKQRCHFVHFLAHTAGTAPPQEGAGPMQVEAIGDSDAPDQQDATGDSDAPYQQEDAGDKEESILGNLSPTSDDATTLDTEEYNRLTKELEGDQEAEAESAPPKQVLATITGLEQETDEETPTDVGLLDPSTSDTPPSRPRYRVAPESGEGHISGHTEYMSADEIIEQAGRGAIAHSEILNKPITPDEAADPEVLEAKRKEMLATAKVFANTAAAMLEERQETGAVMESFLKREREAAKCLAEAKKLRAQWETMMEDAGKEADRIHREAIGPRKINFATPTNQQPLATPKDNMKKVAEILTKQDEEIDIAHLRTLVASAMNQQSKADTSRRMIREEPYPKGLNLKLPGNLKHYDGSERPDTWIEDYFNAVSFAGGNQRIACRMLQLYLIGPACTWLRDLPENTIFCWFDMKIAFEKHFRGTYKRPATTSDLQACIQKKGETSRNFLTQWLATRNECENADNRTAMHAFIGGLQRGGLLRHKLTCLINETNLTLDDMIGIASTHSAADDDAGGELAATAIPLQQQKENHDNGGSSNNNKRKNPPDDQKSGGSDMVAWHSNAEVKEAEEATDVEAELAGVSSAPTRSQLLDSALSKRYKRARNHRPRGKGGEGKNKEKDDDSSEGMDEDEASLDPKEASAANKSNPFVKKSAGAYHTFLGTPTVRANKSALRILNATVPACYALVVSPRINGFDFSKCLMDGGASLNIMYLETLEKMQLTKEKLKHSTTEFHGVVPGKKANSLGSIRLPVAFGDVNHFREEMITFEVVPFNSSYHVIFGRPTYHMFHARACYIYNKLKIPGPNSMITVSGDYKKARECEIGEAAFAESVISGEELQGYRAAVDPTEMQTTKKQISEQKNSFKAAIDTKKVDLKAGDSSKQVSVGANMDPK</sequence>
<feature type="compositionally biased region" description="Basic and acidic residues" evidence="1">
    <location>
        <begin position="768"/>
        <end position="778"/>
    </location>
</feature>
<dbReference type="CDD" id="cd00303">
    <property type="entry name" value="retropepsin_like"/>
    <property type="match status" value="1"/>
</dbReference>
<evidence type="ECO:0000313" key="3">
    <source>
        <dbReference type="EMBL" id="KAK1691825.1"/>
    </source>
</evidence>
<feature type="region of interest" description="Disordered" evidence="1">
    <location>
        <begin position="1"/>
        <end position="39"/>
    </location>
</feature>
<evidence type="ECO:0000256" key="1">
    <source>
        <dbReference type="SAM" id="MobiDB-lite"/>
    </source>
</evidence>
<dbReference type="AlphaFoldDB" id="A0AAD8TQ96"/>
<dbReference type="InterPro" id="IPR021109">
    <property type="entry name" value="Peptidase_aspartic_dom_sf"/>
</dbReference>
<name>A0AAD8TQ96_LOLMU</name>
<dbReference type="Proteomes" id="UP001231189">
    <property type="component" value="Unassembled WGS sequence"/>
</dbReference>
<evidence type="ECO:0000313" key="4">
    <source>
        <dbReference type="Proteomes" id="UP001231189"/>
    </source>
</evidence>
<feature type="compositionally biased region" description="Acidic residues" evidence="1">
    <location>
        <begin position="779"/>
        <end position="791"/>
    </location>
</feature>
<accession>A0AAD8TQ96</accession>
<protein>
    <recommendedName>
        <fullName evidence="2">Retrotransposon gag domain-containing protein</fullName>
    </recommendedName>
</protein>
<feature type="compositionally biased region" description="Polar residues" evidence="1">
    <location>
        <begin position="227"/>
        <end position="239"/>
    </location>
</feature>
<feature type="region of interest" description="Disordered" evidence="1">
    <location>
        <begin position="681"/>
        <end position="713"/>
    </location>
</feature>
<feature type="compositionally biased region" description="Low complexity" evidence="1">
    <location>
        <begin position="288"/>
        <end position="297"/>
    </location>
</feature>
<dbReference type="EMBL" id="JAUUTY010000001">
    <property type="protein sequence ID" value="KAK1691825.1"/>
    <property type="molecule type" value="Genomic_DNA"/>
</dbReference>
<reference evidence="3" key="1">
    <citation type="submission" date="2023-07" db="EMBL/GenBank/DDBJ databases">
        <title>A chromosome-level genome assembly of Lolium multiflorum.</title>
        <authorList>
            <person name="Chen Y."/>
            <person name="Copetti D."/>
            <person name="Kolliker R."/>
            <person name="Studer B."/>
        </authorList>
    </citation>
    <scope>NUCLEOTIDE SEQUENCE</scope>
    <source>
        <strain evidence="3">02402/16</strain>
        <tissue evidence="3">Leaf</tissue>
    </source>
</reference>
<dbReference type="PANTHER" id="PTHR33223">
    <property type="entry name" value="CCHC-TYPE DOMAIN-CONTAINING PROTEIN"/>
    <property type="match status" value="1"/>
</dbReference>